<dbReference type="EMBL" id="CP165727">
    <property type="protein sequence ID" value="XDV68088.1"/>
    <property type="molecule type" value="Genomic_DNA"/>
</dbReference>
<evidence type="ECO:0000313" key="1">
    <source>
        <dbReference type="EMBL" id="XDV68088.1"/>
    </source>
</evidence>
<reference evidence="1" key="1">
    <citation type="submission" date="2024-08" db="EMBL/GenBank/DDBJ databases">
        <authorList>
            <person name="Yu S.T."/>
        </authorList>
    </citation>
    <scope>NUCLEOTIDE SEQUENCE</scope>
    <source>
        <strain evidence="1">R33</strain>
    </source>
</reference>
<organism evidence="1">
    <name type="scientific">Streptomyces sp. R33</name>
    <dbReference type="NCBI Taxonomy" id="3238629"/>
    <lineage>
        <taxon>Bacteria</taxon>
        <taxon>Bacillati</taxon>
        <taxon>Actinomycetota</taxon>
        <taxon>Actinomycetes</taxon>
        <taxon>Kitasatosporales</taxon>
        <taxon>Streptomycetaceae</taxon>
        <taxon>Streptomyces</taxon>
    </lineage>
</organism>
<sequence>MTWTDFVVNADFTAYYDAVPDLTGVRLRSVHLDGWDPTVTLRLDLPRFPDRWEGAPGDTVQCQIQFAMVRDFLMEGWQPPVTADVVLRALPEHRLAVEVVAPGVAVSFTANASVLAGKISVFTQDADGGDSGSRSFTRPLETRLHPTLPPAYVNTFYERV</sequence>
<accession>A0AB39YDM4</accession>
<dbReference type="RefSeq" id="WP_369779707.1">
    <property type="nucleotide sequence ID" value="NZ_CP165727.1"/>
</dbReference>
<dbReference type="AlphaFoldDB" id="A0AB39YDM4"/>
<proteinExistence type="predicted"/>
<name>A0AB39YDM4_9ACTN</name>
<gene>
    <name evidence="1" type="ORF">AB5J51_36755</name>
</gene>
<protein>
    <recommendedName>
        <fullName evidence="2">Immunity protein 50 of polymorphic toxin system</fullName>
    </recommendedName>
</protein>
<evidence type="ECO:0008006" key="2">
    <source>
        <dbReference type="Google" id="ProtNLM"/>
    </source>
</evidence>